<dbReference type="SMART" id="SM00448">
    <property type="entry name" value="REC"/>
    <property type="match status" value="1"/>
</dbReference>
<dbReference type="PANTHER" id="PTHR37299">
    <property type="entry name" value="TRANSCRIPTIONAL REGULATOR-RELATED"/>
    <property type="match status" value="1"/>
</dbReference>
<dbReference type="Pfam" id="PF00072">
    <property type="entry name" value="Response_reg"/>
    <property type="match status" value="1"/>
</dbReference>
<dbReference type="Gene3D" id="3.40.50.2300">
    <property type="match status" value="1"/>
</dbReference>
<dbReference type="Pfam" id="PF04397">
    <property type="entry name" value="LytTR"/>
    <property type="match status" value="1"/>
</dbReference>
<keyword evidence="1" id="KW-0902">Two-component regulatory system</keyword>
<dbReference type="SMART" id="SM00850">
    <property type="entry name" value="LytTR"/>
    <property type="match status" value="1"/>
</dbReference>
<feature type="domain" description="HTH LytTR-type" evidence="4">
    <location>
        <begin position="176"/>
        <end position="278"/>
    </location>
</feature>
<dbReference type="Proteomes" id="UP000023435">
    <property type="component" value="Unassembled WGS sequence"/>
</dbReference>
<sequence length="278" mass="31938">MSGCLLPPRRRHEMKKIRTLIVDDEPLARRGLELRLGRRDDIEIVGEAGNGREAFHAISALRPQLMFLDVQMPGIDGFELLRMLPAPQVPLTVFVTAYDHYALAAFAENAIDYLLKPVDDGRLDESVERARSRLSARKVEDHYERLLKFIATLPGSHRSRIEGLLADEDPRAGGKLTIKDGQRLIRVEADAIRWIDAAGDYMCIHANEETYILRGTMQQLERRLDPQKFARVHRSTIVNLQRVREMRPHLNGEYFLLLDSGHELKLSRSYRDKIKLLI</sequence>
<evidence type="ECO:0000259" key="4">
    <source>
        <dbReference type="PROSITE" id="PS50930"/>
    </source>
</evidence>
<evidence type="ECO:0000256" key="2">
    <source>
        <dbReference type="PROSITE-ProRule" id="PRU00169"/>
    </source>
</evidence>
<keyword evidence="2" id="KW-0597">Phosphoprotein</keyword>
<evidence type="ECO:0000313" key="6">
    <source>
        <dbReference type="Proteomes" id="UP000023435"/>
    </source>
</evidence>
<protein>
    <submittedName>
        <fullName evidence="5">Two-component response regulator</fullName>
    </submittedName>
</protein>
<gene>
    <name evidence="5" type="ORF">AZ78_3256</name>
</gene>
<dbReference type="InterPro" id="IPR011006">
    <property type="entry name" value="CheY-like_superfamily"/>
</dbReference>
<comment type="caution">
    <text evidence="5">The sequence shown here is derived from an EMBL/GenBank/DDBJ whole genome shotgun (WGS) entry which is preliminary data.</text>
</comment>
<dbReference type="GO" id="GO:0003677">
    <property type="term" value="F:DNA binding"/>
    <property type="evidence" value="ECO:0007669"/>
    <property type="project" value="InterPro"/>
</dbReference>
<name>A0A108UAT6_9GAMM</name>
<dbReference type="PANTHER" id="PTHR37299:SF1">
    <property type="entry name" value="STAGE 0 SPORULATION PROTEIN A HOMOLOG"/>
    <property type="match status" value="1"/>
</dbReference>
<dbReference type="InterPro" id="IPR001789">
    <property type="entry name" value="Sig_transdc_resp-reg_receiver"/>
</dbReference>
<dbReference type="GO" id="GO:0000156">
    <property type="term" value="F:phosphorelay response regulator activity"/>
    <property type="evidence" value="ECO:0007669"/>
    <property type="project" value="InterPro"/>
</dbReference>
<keyword evidence="6" id="KW-1185">Reference proteome</keyword>
<evidence type="ECO:0000313" key="5">
    <source>
        <dbReference type="EMBL" id="KWS05704.1"/>
    </source>
</evidence>
<accession>A0A108UAT6</accession>
<dbReference type="PROSITE" id="PS50110">
    <property type="entry name" value="RESPONSE_REGULATORY"/>
    <property type="match status" value="1"/>
</dbReference>
<evidence type="ECO:0000259" key="3">
    <source>
        <dbReference type="PROSITE" id="PS50110"/>
    </source>
</evidence>
<dbReference type="InterPro" id="IPR007492">
    <property type="entry name" value="LytTR_DNA-bd_dom"/>
</dbReference>
<reference evidence="5 6" key="1">
    <citation type="journal article" date="2014" name="Genome Announc.">
        <title>Draft Genome Sequence of Lysobacter capsici AZ78, a Bacterium Antagonistic to Plant-Pathogenic Oomycetes.</title>
        <authorList>
            <person name="Puopolo G."/>
            <person name="Sonego P."/>
            <person name="Engelen K."/>
            <person name="Pertot I."/>
        </authorList>
    </citation>
    <scope>NUCLEOTIDE SEQUENCE [LARGE SCALE GENOMIC DNA]</scope>
    <source>
        <strain evidence="5 6">AZ78</strain>
    </source>
</reference>
<dbReference type="InterPro" id="IPR046947">
    <property type="entry name" value="LytR-like"/>
</dbReference>
<organism evidence="5 6">
    <name type="scientific">Lysobacter capsici AZ78</name>
    <dbReference type="NCBI Taxonomy" id="1444315"/>
    <lineage>
        <taxon>Bacteria</taxon>
        <taxon>Pseudomonadati</taxon>
        <taxon>Pseudomonadota</taxon>
        <taxon>Gammaproteobacteria</taxon>
        <taxon>Lysobacterales</taxon>
        <taxon>Lysobacteraceae</taxon>
        <taxon>Lysobacter</taxon>
    </lineage>
</organism>
<dbReference type="AlphaFoldDB" id="A0A108UAT6"/>
<dbReference type="PROSITE" id="PS50930">
    <property type="entry name" value="HTH_LYTTR"/>
    <property type="match status" value="1"/>
</dbReference>
<dbReference type="EMBL" id="JAJA02000001">
    <property type="protein sequence ID" value="KWS05704.1"/>
    <property type="molecule type" value="Genomic_DNA"/>
</dbReference>
<feature type="domain" description="Response regulatory" evidence="3">
    <location>
        <begin position="18"/>
        <end position="131"/>
    </location>
</feature>
<dbReference type="Gene3D" id="2.40.50.1020">
    <property type="entry name" value="LytTr DNA-binding domain"/>
    <property type="match status" value="1"/>
</dbReference>
<proteinExistence type="predicted"/>
<dbReference type="SUPFAM" id="SSF52172">
    <property type="entry name" value="CheY-like"/>
    <property type="match status" value="1"/>
</dbReference>
<feature type="modified residue" description="4-aspartylphosphate" evidence="2">
    <location>
        <position position="69"/>
    </location>
</feature>
<evidence type="ECO:0000256" key="1">
    <source>
        <dbReference type="ARBA" id="ARBA00023012"/>
    </source>
</evidence>